<feature type="region of interest" description="Disordered" evidence="7">
    <location>
        <begin position="1"/>
        <end position="26"/>
    </location>
</feature>
<dbReference type="GO" id="GO:0008270">
    <property type="term" value="F:zinc ion binding"/>
    <property type="evidence" value="ECO:0007669"/>
    <property type="project" value="UniProtKB-KW"/>
</dbReference>
<feature type="region of interest" description="Disordered" evidence="7">
    <location>
        <begin position="501"/>
        <end position="566"/>
    </location>
</feature>
<evidence type="ECO:0000256" key="7">
    <source>
        <dbReference type="SAM" id="MobiDB-lite"/>
    </source>
</evidence>
<dbReference type="InterPro" id="IPR040909">
    <property type="entry name" value="CHFR_Znf-CRD"/>
</dbReference>
<evidence type="ECO:0000256" key="3">
    <source>
        <dbReference type="ARBA" id="ARBA00022786"/>
    </source>
</evidence>
<feature type="domain" description="C2H2-type" evidence="8">
    <location>
        <begin position="586"/>
        <end position="613"/>
    </location>
</feature>
<dbReference type="Gene3D" id="3.30.160.60">
    <property type="entry name" value="Classic Zinc Finger"/>
    <property type="match status" value="1"/>
</dbReference>
<dbReference type="Pfam" id="PF17979">
    <property type="entry name" value="zf-CRD"/>
    <property type="match status" value="1"/>
</dbReference>
<evidence type="ECO:0000313" key="10">
    <source>
        <dbReference type="Proteomes" id="UP001211907"/>
    </source>
</evidence>
<keyword evidence="10" id="KW-1185">Reference proteome</keyword>
<dbReference type="InterPro" id="IPR052256">
    <property type="entry name" value="E3_ubiquitin-ligase_CHFR"/>
</dbReference>
<keyword evidence="6" id="KW-0863">Zinc-finger</keyword>
<evidence type="ECO:0000259" key="8">
    <source>
        <dbReference type="PROSITE" id="PS50157"/>
    </source>
</evidence>
<dbReference type="PANTHER" id="PTHR16079:SF4">
    <property type="entry name" value="E3 UBIQUITIN-PROTEIN LIGASE CHFR"/>
    <property type="match status" value="1"/>
</dbReference>
<evidence type="ECO:0000256" key="6">
    <source>
        <dbReference type="PROSITE-ProRule" id="PRU00042"/>
    </source>
</evidence>
<dbReference type="GO" id="GO:0016567">
    <property type="term" value="P:protein ubiquitination"/>
    <property type="evidence" value="ECO:0007669"/>
    <property type="project" value="TreeGrafter"/>
</dbReference>
<feature type="compositionally biased region" description="Polar residues" evidence="7">
    <location>
        <begin position="1"/>
        <end position="11"/>
    </location>
</feature>
<dbReference type="InterPro" id="IPR013083">
    <property type="entry name" value="Znf_RING/FYVE/PHD"/>
</dbReference>
<feature type="compositionally biased region" description="Low complexity" evidence="7">
    <location>
        <begin position="501"/>
        <end position="512"/>
    </location>
</feature>
<keyword evidence="6" id="KW-0479">Metal-binding</keyword>
<keyword evidence="3" id="KW-0833">Ubl conjugation pathway</keyword>
<feature type="domain" description="C2H2-type" evidence="8">
    <location>
        <begin position="614"/>
        <end position="639"/>
    </location>
</feature>
<keyword evidence="6" id="KW-0862">Zinc</keyword>
<dbReference type="GO" id="GO:0004842">
    <property type="term" value="F:ubiquitin-protein transferase activity"/>
    <property type="evidence" value="ECO:0007669"/>
    <property type="project" value="TreeGrafter"/>
</dbReference>
<evidence type="ECO:0000256" key="1">
    <source>
        <dbReference type="ARBA" id="ARBA00004123"/>
    </source>
</evidence>
<evidence type="ECO:0000313" key="9">
    <source>
        <dbReference type="EMBL" id="KAJ3123314.1"/>
    </source>
</evidence>
<keyword evidence="5" id="KW-0131">Cell cycle</keyword>
<dbReference type="Gene3D" id="3.30.40.10">
    <property type="entry name" value="Zinc/RING finger domain, C3HC4 (zinc finger)"/>
    <property type="match status" value="1"/>
</dbReference>
<reference evidence="9" key="1">
    <citation type="submission" date="2020-05" db="EMBL/GenBank/DDBJ databases">
        <title>Phylogenomic resolution of chytrid fungi.</title>
        <authorList>
            <person name="Stajich J.E."/>
            <person name="Amses K."/>
            <person name="Simmons R."/>
            <person name="Seto K."/>
            <person name="Myers J."/>
            <person name="Bonds A."/>
            <person name="Quandt C.A."/>
            <person name="Barry K."/>
            <person name="Liu P."/>
            <person name="Grigoriev I."/>
            <person name="Longcore J.E."/>
            <person name="James T.Y."/>
        </authorList>
    </citation>
    <scope>NUCLEOTIDE SEQUENCE</scope>
    <source>
        <strain evidence="9">JEL0513</strain>
    </source>
</reference>
<gene>
    <name evidence="9" type="ORF">HK100_011649</name>
</gene>
<evidence type="ECO:0000256" key="5">
    <source>
        <dbReference type="ARBA" id="ARBA00023306"/>
    </source>
</evidence>
<name>A0AAD5T0X5_9FUNG</name>
<protein>
    <recommendedName>
        <fullName evidence="8">C2H2-type domain-containing protein</fullName>
    </recommendedName>
</protein>
<feature type="region of interest" description="Disordered" evidence="7">
    <location>
        <begin position="122"/>
        <end position="150"/>
    </location>
</feature>
<dbReference type="EMBL" id="JADGJH010000746">
    <property type="protein sequence ID" value="KAJ3123314.1"/>
    <property type="molecule type" value="Genomic_DNA"/>
</dbReference>
<feature type="compositionally biased region" description="Acidic residues" evidence="7">
    <location>
        <begin position="128"/>
        <end position="150"/>
    </location>
</feature>
<dbReference type="PANTHER" id="PTHR16079">
    <property type="entry name" value="UBIQUITIN LIGASE PROTEIN CHFR"/>
    <property type="match status" value="1"/>
</dbReference>
<evidence type="ECO:0000256" key="4">
    <source>
        <dbReference type="ARBA" id="ARBA00023242"/>
    </source>
</evidence>
<dbReference type="PROSITE" id="PS00028">
    <property type="entry name" value="ZINC_FINGER_C2H2_1"/>
    <property type="match status" value="1"/>
</dbReference>
<evidence type="ECO:0000256" key="2">
    <source>
        <dbReference type="ARBA" id="ARBA00022679"/>
    </source>
</evidence>
<proteinExistence type="predicted"/>
<comment type="subcellular location">
    <subcellularLocation>
        <location evidence="1">Nucleus</location>
    </subcellularLocation>
</comment>
<dbReference type="GO" id="GO:0005634">
    <property type="term" value="C:nucleus"/>
    <property type="evidence" value="ECO:0007669"/>
    <property type="project" value="UniProtKB-SubCell"/>
</dbReference>
<keyword evidence="4" id="KW-0539">Nucleus</keyword>
<keyword evidence="2" id="KW-0808">Transferase</keyword>
<dbReference type="InterPro" id="IPR036236">
    <property type="entry name" value="Znf_C2H2_sf"/>
</dbReference>
<sequence>MKRPSTQFETSTDSENETEGATATTVDKVGSSSVTVGLKKAKSESDEAELDVNLIFCGGCISPWVAREPRCPSCRGQASQLARNHQLQALADAFADAHPEHRRLPDEVAALDAANKVLAARPFRVASSDEDDNDNDNDNYESGSEEDSEPVVEYCPYCPASNPTSNPADNTTNNPAAFACNSSNPLHQRCSNCQNLMPLRNLPHEQCRFCRLPFCDVAACVAVSDFHKLRGDFTFSEIPFVGCPNPHERQILVDICAANNITPQSILNAIVEKINDKSLVFIATSAIIPAMTLWSQPIAVTGDDPEQMEAILSLPMLAEAIQPPMSMQQIISPSSSFSPTIPSTPLSQSLGHQLSPQTNYQVEQLSSSPFTYTLHQNDLLLEEFCLDVLSPLSVGVFDAAATPPIATENNDTIDIEQLMAEYFQIPTTLHETNSHLSERVLVDFTRGETEERSDDNFVSPDGLVVVDTTQNIYSGEPNAVADNAEILAYLIASTFQTPNEQQQQRQMIQDVQSPLALPKSSCPTTLMKRQSPPPSSPSKLPRRRRKQQAPALSRAVKEEHPTDTGAVAATAVAAGASGGDTRARDFECVTCNNKFLRRQDLYRHEATHTRRRDFVCPYKCGSSFARSDALTRHVKGSKTCVGAVAAAAAVAAAGAGTVATKATTNSVQ</sequence>
<dbReference type="Proteomes" id="UP001211907">
    <property type="component" value="Unassembled WGS sequence"/>
</dbReference>
<dbReference type="InterPro" id="IPR013087">
    <property type="entry name" value="Znf_C2H2_type"/>
</dbReference>
<dbReference type="SUPFAM" id="SSF57667">
    <property type="entry name" value="beta-beta-alpha zinc fingers"/>
    <property type="match status" value="1"/>
</dbReference>
<organism evidence="9 10">
    <name type="scientific">Physocladia obscura</name>
    <dbReference type="NCBI Taxonomy" id="109957"/>
    <lineage>
        <taxon>Eukaryota</taxon>
        <taxon>Fungi</taxon>
        <taxon>Fungi incertae sedis</taxon>
        <taxon>Chytridiomycota</taxon>
        <taxon>Chytridiomycota incertae sedis</taxon>
        <taxon>Chytridiomycetes</taxon>
        <taxon>Chytridiales</taxon>
        <taxon>Chytriomycetaceae</taxon>
        <taxon>Physocladia</taxon>
    </lineage>
</organism>
<dbReference type="PROSITE" id="PS50157">
    <property type="entry name" value="ZINC_FINGER_C2H2_2"/>
    <property type="match status" value="2"/>
</dbReference>
<comment type="caution">
    <text evidence="9">The sequence shown here is derived from an EMBL/GenBank/DDBJ whole genome shotgun (WGS) entry which is preliminary data.</text>
</comment>
<accession>A0AAD5T0X5</accession>
<dbReference type="AlphaFoldDB" id="A0AAD5T0X5"/>
<dbReference type="GO" id="GO:0006511">
    <property type="term" value="P:ubiquitin-dependent protein catabolic process"/>
    <property type="evidence" value="ECO:0007669"/>
    <property type="project" value="TreeGrafter"/>
</dbReference>